<sequence length="69" mass="7521">MIAGLAVWRRRAAGIGVFRGAALEAKNLKVAPTVIERVLESYTSLAGAGFFCSILKDRPRFGRLKKEVS</sequence>
<evidence type="ECO:0000313" key="1">
    <source>
        <dbReference type="EMBL" id="TNJ39172.1"/>
    </source>
</evidence>
<dbReference type="EMBL" id="VDCH01000008">
    <property type="protein sequence ID" value="TNJ39172.1"/>
    <property type="molecule type" value="Genomic_DNA"/>
</dbReference>
<name>A0A5C4S7H0_CHLTI</name>
<dbReference type="Proteomes" id="UP000308271">
    <property type="component" value="Unassembled WGS sequence"/>
</dbReference>
<organism evidence="1 2">
    <name type="scientific">Chlorobaculum thiosulfatiphilum</name>
    <name type="common">Chlorobium limicola f.sp. thiosulfatophilum</name>
    <dbReference type="NCBI Taxonomy" id="115852"/>
    <lineage>
        <taxon>Bacteria</taxon>
        <taxon>Pseudomonadati</taxon>
        <taxon>Chlorobiota</taxon>
        <taxon>Chlorobiia</taxon>
        <taxon>Chlorobiales</taxon>
        <taxon>Chlorobiaceae</taxon>
        <taxon>Chlorobaculum</taxon>
    </lineage>
</organism>
<proteinExistence type="predicted"/>
<comment type="caution">
    <text evidence="1">The sequence shown here is derived from an EMBL/GenBank/DDBJ whole genome shotgun (WGS) entry which is preliminary data.</text>
</comment>
<reference evidence="1 2" key="1">
    <citation type="submission" date="2019-05" db="EMBL/GenBank/DDBJ databases">
        <title>Draft Whole-Genome sequence of the green sulfur bacterium Chlorobaculum thiosulfatiphilum DSM 249.</title>
        <authorList>
            <person name="Meyer T.E."/>
            <person name="Kyndt J.A."/>
        </authorList>
    </citation>
    <scope>NUCLEOTIDE SEQUENCE [LARGE SCALE GENOMIC DNA]</scope>
    <source>
        <strain evidence="1 2">DSM 249</strain>
    </source>
</reference>
<keyword evidence="2" id="KW-1185">Reference proteome</keyword>
<protein>
    <submittedName>
        <fullName evidence="1">Uncharacterized protein</fullName>
    </submittedName>
</protein>
<dbReference type="AlphaFoldDB" id="A0A5C4S7H0"/>
<evidence type="ECO:0000313" key="2">
    <source>
        <dbReference type="Proteomes" id="UP000308271"/>
    </source>
</evidence>
<accession>A0A5C4S7H0</accession>
<gene>
    <name evidence="1" type="ORF">FGF66_05340</name>
</gene>